<sequence length="774" mass="86987">MPKYNDPKVPFVPDRTVLPIHEPTYPPCKDMFADDNPTPPPPRFTVKAPEKAPNVLIFLIDDMGYGASSAFGGPIPMPTSERLAKTGLRFNRFHTTAVCAPTRAALLSGYNHHSVNMANITELGTAYPGNLSTRPKTVTPMAQVLRLNGYSTAQFGKCHETPAWETTASGPFDHWPTFSGFDKFYGFLAGETNQYHPALNDGVTLIEPPKKENYHLTEDLADQCILWMKTQKAMTPDKPFFVYFAPGATHAPHHAPEKYRDMFKGQFDDGWDAMRQKTLEKMIKMGVVPPNTKLADKPKDIADWDTLPDVEKKLYARQMEIYAGFARHTDDQIGRVVDTVEEMKLLENTIILYIMGDNGASGEGRMTGVVNENAAINDAPEPLEFILENQHLLGTDMAYNHYAAGWAVALDAPYKWVKTVASNFGGNRNAMIFHYPAKYKGKGEVLNQFHHVIDVAPTIYELCGIPIPKMVDGVEQRPMEGVSMKYALDNHKAKGQRQTQYFCIFSNFGVYHDGWFAGVVDKLSWEVKPLYEKTKDAPWELYNLEEDFSCANDVAKKYPEKLEELKKIFYEEGLKHNVFPIEGRGGILLNADVAGRPTIFGDRREVTLYEGVIGIKEHAFLEMKNRSFTITAEVEVGPGHTDGVIFAQGGRFAGYSLYIKDGIPCFCYNWLGRERYYTKATKPLVDERNQIRLEFKYDGGGFGKGGNTTLYVNNKKAAEGRIDRTVGNQFSFDESADVGMQRATPVTEEYTVENSKFKGRIYSVNIKTEPPNVK</sequence>
<dbReference type="InterPro" id="IPR050738">
    <property type="entry name" value="Sulfatase"/>
</dbReference>
<name>A0AA96V2B8_9EURY</name>
<gene>
    <name evidence="3" type="ORF">MsAc7_07550</name>
</gene>
<dbReference type="SUPFAM" id="SSF53649">
    <property type="entry name" value="Alkaline phosphatase-like"/>
    <property type="match status" value="1"/>
</dbReference>
<evidence type="ECO:0000313" key="4">
    <source>
        <dbReference type="Proteomes" id="UP001303587"/>
    </source>
</evidence>
<evidence type="ECO:0000259" key="2">
    <source>
        <dbReference type="Pfam" id="PF00884"/>
    </source>
</evidence>
<dbReference type="PANTHER" id="PTHR42693">
    <property type="entry name" value="ARYLSULFATASE FAMILY MEMBER"/>
    <property type="match status" value="1"/>
</dbReference>
<dbReference type="CDD" id="cd16025">
    <property type="entry name" value="PAS_like"/>
    <property type="match status" value="1"/>
</dbReference>
<reference evidence="3 4" key="1">
    <citation type="submission" date="2023-07" db="EMBL/GenBank/DDBJ databases">
        <title>Closed genoem sequence of Methanosarcinaceae archaeon Ac7.</title>
        <authorList>
            <person name="Poehlein A."/>
            <person name="Protasov E."/>
            <person name="Platt K."/>
            <person name="Reeh H."/>
            <person name="Daniel R."/>
            <person name="Brune A."/>
        </authorList>
    </citation>
    <scope>NUCLEOTIDE SEQUENCE [LARGE SCALE GENOMIC DNA]</scope>
    <source>
        <strain evidence="3 4">Ac7</strain>
    </source>
</reference>
<accession>A0AA96V2B8</accession>
<feature type="domain" description="Sulfatase N-terminal" evidence="2">
    <location>
        <begin position="53"/>
        <end position="465"/>
    </location>
</feature>
<dbReference type="RefSeq" id="WP_338103242.1">
    <property type="nucleotide sequence ID" value="NZ_CP131060.1"/>
</dbReference>
<dbReference type="InterPro" id="IPR017850">
    <property type="entry name" value="Alkaline_phosphatase_core_sf"/>
</dbReference>
<dbReference type="AlphaFoldDB" id="A0AA96V2B8"/>
<keyword evidence="4" id="KW-1185">Reference proteome</keyword>
<dbReference type="GeneID" id="89229864"/>
<protein>
    <recommendedName>
        <fullName evidence="2">Sulfatase N-terminal domain-containing protein</fullName>
    </recommendedName>
</protein>
<evidence type="ECO:0000313" key="3">
    <source>
        <dbReference type="EMBL" id="WNY25209.1"/>
    </source>
</evidence>
<dbReference type="InterPro" id="IPR000917">
    <property type="entry name" value="Sulfatase_N"/>
</dbReference>
<dbReference type="PANTHER" id="PTHR42693:SF43">
    <property type="entry name" value="BLL2667 PROTEIN"/>
    <property type="match status" value="1"/>
</dbReference>
<proteinExistence type="inferred from homology"/>
<evidence type="ECO:0000256" key="1">
    <source>
        <dbReference type="ARBA" id="ARBA00008779"/>
    </source>
</evidence>
<dbReference type="EMBL" id="CP131060">
    <property type="protein sequence ID" value="WNY25209.1"/>
    <property type="molecule type" value="Genomic_DNA"/>
</dbReference>
<organism evidence="3 4">
    <name type="scientific">Methanolapillus millepedarum</name>
    <dbReference type="NCBI Taxonomy" id="3028296"/>
    <lineage>
        <taxon>Archaea</taxon>
        <taxon>Methanobacteriati</taxon>
        <taxon>Methanobacteriota</taxon>
        <taxon>Stenosarchaea group</taxon>
        <taxon>Methanomicrobia</taxon>
        <taxon>Methanosarcinales</taxon>
        <taxon>Methanosarcinaceae</taxon>
        <taxon>Methanolapillus</taxon>
    </lineage>
</organism>
<dbReference type="Proteomes" id="UP001303587">
    <property type="component" value="Chromosome"/>
</dbReference>
<dbReference type="Pfam" id="PF00884">
    <property type="entry name" value="Sulfatase"/>
    <property type="match status" value="1"/>
</dbReference>
<dbReference type="Gene3D" id="3.30.1120.10">
    <property type="match status" value="1"/>
</dbReference>
<comment type="similarity">
    <text evidence="1">Belongs to the sulfatase family.</text>
</comment>
<dbReference type="Gene3D" id="3.40.720.10">
    <property type="entry name" value="Alkaline Phosphatase, subunit A"/>
    <property type="match status" value="1"/>
</dbReference>